<keyword evidence="2" id="KW-1185">Reference proteome</keyword>
<name>A0A937FAU5_9BACT</name>
<accession>A0A937FAU5</accession>
<dbReference type="AlphaFoldDB" id="A0A937FAU5"/>
<evidence type="ECO:0000313" key="1">
    <source>
        <dbReference type="EMBL" id="MBL3657193.1"/>
    </source>
</evidence>
<dbReference type="Proteomes" id="UP000659388">
    <property type="component" value="Unassembled WGS sequence"/>
</dbReference>
<gene>
    <name evidence="1" type="ORF">JL102_13685</name>
</gene>
<protein>
    <submittedName>
        <fullName evidence="1">Uncharacterized protein</fullName>
    </submittedName>
</protein>
<comment type="caution">
    <text evidence="1">The sequence shown here is derived from an EMBL/GenBank/DDBJ whole genome shotgun (WGS) entry which is preliminary data.</text>
</comment>
<sequence length="131" mass="14747">MNPLPYFTNKARIALFHSKFDLHQTLAVSPSSSAKTNLLHAHFTYRQTPNIDTLLRFIIHSLIHSFTKIYTVQPYPSACKNKLGHGGTIEPKIGTCADSYLLISDKTGEGHSPQNEPASNGNRQPYTFQFW</sequence>
<evidence type="ECO:0000313" key="2">
    <source>
        <dbReference type="Proteomes" id="UP000659388"/>
    </source>
</evidence>
<dbReference type="RefSeq" id="WP_202244983.1">
    <property type="nucleotide sequence ID" value="NZ_JAESIY010000007.1"/>
</dbReference>
<proteinExistence type="predicted"/>
<organism evidence="1 2">
    <name type="scientific">Fulvivirga sediminis</name>
    <dbReference type="NCBI Taxonomy" id="2803949"/>
    <lineage>
        <taxon>Bacteria</taxon>
        <taxon>Pseudomonadati</taxon>
        <taxon>Bacteroidota</taxon>
        <taxon>Cytophagia</taxon>
        <taxon>Cytophagales</taxon>
        <taxon>Fulvivirgaceae</taxon>
        <taxon>Fulvivirga</taxon>
    </lineage>
</organism>
<dbReference type="EMBL" id="JAESIY010000007">
    <property type="protein sequence ID" value="MBL3657193.1"/>
    <property type="molecule type" value="Genomic_DNA"/>
</dbReference>
<reference evidence="1" key="1">
    <citation type="submission" date="2021-01" db="EMBL/GenBank/DDBJ databases">
        <title>Fulvivirga kasyanovii gen. nov., sp nov., a novel member of the phylum Bacteroidetes isolated from seawater in a mussel farm.</title>
        <authorList>
            <person name="Zhao L.-H."/>
            <person name="Wang Z.-J."/>
        </authorList>
    </citation>
    <scope>NUCLEOTIDE SEQUENCE</scope>
    <source>
        <strain evidence="1">2943</strain>
    </source>
</reference>